<accession>A0A6N7C1A4</accession>
<gene>
    <name evidence="1" type="ORF">FQV37_295</name>
</gene>
<dbReference type="AlphaFoldDB" id="A0A6N7C1A4"/>
<name>A0A6N7C1A4_9GAMM</name>
<evidence type="ECO:0000313" key="1">
    <source>
        <dbReference type="EMBL" id="KAF0569102.1"/>
    </source>
</evidence>
<organism evidence="1 2">
    <name type="scientific">Psychrobacter nivimaris</name>
    <dbReference type="NCBI Taxonomy" id="281738"/>
    <lineage>
        <taxon>Bacteria</taxon>
        <taxon>Pseudomonadati</taxon>
        <taxon>Pseudomonadota</taxon>
        <taxon>Gammaproteobacteria</taxon>
        <taxon>Moraxellales</taxon>
        <taxon>Moraxellaceae</taxon>
        <taxon>Psychrobacter</taxon>
    </lineage>
</organism>
<dbReference type="EMBL" id="VZIZ01000013">
    <property type="protein sequence ID" value="KAF0569102.1"/>
    <property type="molecule type" value="Genomic_DNA"/>
</dbReference>
<reference evidence="1 2" key="1">
    <citation type="submission" date="2019-09" db="EMBL/GenBank/DDBJ databases">
        <title>Draft genome sequence of Psychrobacter nivimaris LAMA 639, in search for biotechnological relevant genes.</title>
        <authorList>
            <person name="Lima A.O.S."/>
            <person name="Staloch B.E.K."/>
            <person name="Freitas R.C."/>
            <person name="Niero H."/>
            <person name="Silva M.A.C."/>
        </authorList>
    </citation>
    <scope>NUCLEOTIDE SEQUENCE [LARGE SCALE GENOMIC DNA]</scope>
    <source>
        <strain evidence="1 2">LAMA 639</strain>
    </source>
</reference>
<comment type="caution">
    <text evidence="1">The sequence shown here is derived from an EMBL/GenBank/DDBJ whole genome shotgun (WGS) entry which is preliminary data.</text>
</comment>
<protein>
    <submittedName>
        <fullName evidence="1">Uncharacterized protein</fullName>
    </submittedName>
</protein>
<sequence length="40" mass="4659">MVRQNNSDYNDDLLSVNSNQAIIYQSNILMEVRLIINTFV</sequence>
<keyword evidence="2" id="KW-1185">Reference proteome</keyword>
<dbReference type="Proteomes" id="UP000471465">
    <property type="component" value="Unassembled WGS sequence"/>
</dbReference>
<evidence type="ECO:0000313" key="2">
    <source>
        <dbReference type="Proteomes" id="UP000471465"/>
    </source>
</evidence>
<proteinExistence type="predicted"/>